<keyword evidence="2" id="KW-1185">Reference proteome</keyword>
<evidence type="ECO:0000313" key="1">
    <source>
        <dbReference type="EMBL" id="KAI3735978.1"/>
    </source>
</evidence>
<proteinExistence type="predicted"/>
<reference evidence="2" key="1">
    <citation type="journal article" date="2022" name="Mol. Ecol. Resour.">
        <title>The genomes of chicory, endive, great burdock and yacon provide insights into Asteraceae palaeo-polyploidization history and plant inulin production.</title>
        <authorList>
            <person name="Fan W."/>
            <person name="Wang S."/>
            <person name="Wang H."/>
            <person name="Wang A."/>
            <person name="Jiang F."/>
            <person name="Liu H."/>
            <person name="Zhao H."/>
            <person name="Xu D."/>
            <person name="Zhang Y."/>
        </authorList>
    </citation>
    <scope>NUCLEOTIDE SEQUENCE [LARGE SCALE GENOMIC DNA]</scope>
    <source>
        <strain evidence="2">cv. Niubang</strain>
    </source>
</reference>
<dbReference type="EMBL" id="CM042050">
    <property type="protein sequence ID" value="KAI3735978.1"/>
    <property type="molecule type" value="Genomic_DNA"/>
</dbReference>
<gene>
    <name evidence="1" type="ORF">L6452_15507</name>
</gene>
<dbReference type="Proteomes" id="UP001055879">
    <property type="component" value="Linkage Group LG04"/>
</dbReference>
<name>A0ACB9CP66_ARCLA</name>
<evidence type="ECO:0000313" key="2">
    <source>
        <dbReference type="Proteomes" id="UP001055879"/>
    </source>
</evidence>
<comment type="caution">
    <text evidence="1">The sequence shown here is derived from an EMBL/GenBank/DDBJ whole genome shotgun (WGS) entry which is preliminary data.</text>
</comment>
<organism evidence="1 2">
    <name type="scientific">Arctium lappa</name>
    <name type="common">Greater burdock</name>
    <name type="synonym">Lappa major</name>
    <dbReference type="NCBI Taxonomy" id="4217"/>
    <lineage>
        <taxon>Eukaryota</taxon>
        <taxon>Viridiplantae</taxon>
        <taxon>Streptophyta</taxon>
        <taxon>Embryophyta</taxon>
        <taxon>Tracheophyta</taxon>
        <taxon>Spermatophyta</taxon>
        <taxon>Magnoliopsida</taxon>
        <taxon>eudicotyledons</taxon>
        <taxon>Gunneridae</taxon>
        <taxon>Pentapetalae</taxon>
        <taxon>asterids</taxon>
        <taxon>campanulids</taxon>
        <taxon>Asterales</taxon>
        <taxon>Asteraceae</taxon>
        <taxon>Carduoideae</taxon>
        <taxon>Cardueae</taxon>
        <taxon>Arctiinae</taxon>
        <taxon>Arctium</taxon>
    </lineage>
</organism>
<reference evidence="1 2" key="2">
    <citation type="journal article" date="2022" name="Mol. Ecol. Resour.">
        <title>The genomes of chicory, endive, great burdock and yacon provide insights into Asteraceae paleo-polyploidization history and plant inulin production.</title>
        <authorList>
            <person name="Fan W."/>
            <person name="Wang S."/>
            <person name="Wang H."/>
            <person name="Wang A."/>
            <person name="Jiang F."/>
            <person name="Liu H."/>
            <person name="Zhao H."/>
            <person name="Xu D."/>
            <person name="Zhang Y."/>
        </authorList>
    </citation>
    <scope>NUCLEOTIDE SEQUENCE [LARGE SCALE GENOMIC DNA]</scope>
    <source>
        <strain evidence="2">cv. Niubang</strain>
    </source>
</reference>
<accession>A0ACB9CP66</accession>
<sequence length="497" mass="56002">MKQNISKMMITPTALVINTYFCSFLRALLLRVDLLWLQLYYFATLFVFGFFVLANLEPRNPLHRPKNYDLFFTSVSAATVSSMATVEMEVFSNTQLFVLAILMLLGGEVFTSMLELQIKRFKLLETNKAHFNSNGSTDLENDSNSSKSNTELTYNSMKFLGFIVLIYFLTVHTGSFILVSLYINLVPSAKQVLSNKGLNIPVFSIVTIISAFANGGFLPTNESMTVFKKDSGLLLILIPIVLAGNTLYPVFLRIILLILRKVSNTEELEYVLKNHSELGYSHLLSGVRCRFLGLTSIGFICVQFVLLIYMEWKSEIMEGLNPLEKVIGSLFQVVNTRHTGESVFDLSLVSPAIIVLFATLMYLPPYTYILPREDKDSKCNEEQKKGLIGFMMVSPITLLIIGIMLICISEADNMHKDPLNFSVLNIIFEVISGYGNVGFSLGYSCKRQLQPDGNCKDAWYGFAGRWNNFSKLILIVVMIFGRLQKILKDGSKAWKLS</sequence>
<protein>
    <submittedName>
        <fullName evidence="1">Uncharacterized protein</fullName>
    </submittedName>
</protein>